<comment type="caution">
    <text evidence="2">The sequence shown here is derived from an EMBL/GenBank/DDBJ whole genome shotgun (WGS) entry which is preliminary data.</text>
</comment>
<feature type="compositionally biased region" description="Low complexity" evidence="1">
    <location>
        <begin position="39"/>
        <end position="53"/>
    </location>
</feature>
<sequence>MLFLRQQLQPHAPSTILARLKSWKIDIELDPHPTLCSSPTTATARPTAVPNTTGGSNLAHGSPTKSLSRPFHTSASTSTAMGSQFWSKSGSPGILHHYTETLTTFEYTPSPSAHKPHTILFIGGLGDGLATTSYTCDLVTALAPTQWSLFSLNLSSSYTSWGTGHLDRDTDEIAQAIKFIKSYKSSKFSSENGQKFVLMGHSTGSQCVLHYLYRPNPHQGPPPSFDPYLVHCERPVLDGAIMQAPVSDRQAIQWIMYEGFLGRTPAEMKQTYDTLVKMAKDAVASNSKYDTILPMELTSHFGYGSTPMSARRFLSLVSPDSPASPGEDDLFSSDLSDETLDNTFGLIARRGLLRKNKLVVLMSGKDQSVPDWVDKLKLLGRWKEAADNGGKVRIWDDERSGLIPNASHALSNDDQAEPRQFLVRRVMSYLDEVVKN</sequence>
<dbReference type="PANTHER" id="PTHR31591">
    <property type="entry name" value="UPF0613 PROTEIN PB24D3.06C"/>
    <property type="match status" value="1"/>
</dbReference>
<dbReference type="Proteomes" id="UP001301769">
    <property type="component" value="Unassembled WGS sequence"/>
</dbReference>
<dbReference type="PANTHER" id="PTHR31591:SF1">
    <property type="entry name" value="UPF0613 PROTEIN PB24D3.06C"/>
    <property type="match status" value="1"/>
</dbReference>
<dbReference type="EMBL" id="MU858084">
    <property type="protein sequence ID" value="KAK4215043.1"/>
    <property type="molecule type" value="Genomic_DNA"/>
</dbReference>
<accession>A0AAN6Y9A7</accession>
<feature type="compositionally biased region" description="Polar residues" evidence="1">
    <location>
        <begin position="63"/>
        <end position="73"/>
    </location>
</feature>
<keyword evidence="3" id="KW-1185">Reference proteome</keyword>
<reference evidence="2" key="2">
    <citation type="submission" date="2023-05" db="EMBL/GenBank/DDBJ databases">
        <authorList>
            <consortium name="Lawrence Berkeley National Laboratory"/>
            <person name="Steindorff A."/>
            <person name="Hensen N."/>
            <person name="Bonometti L."/>
            <person name="Westerberg I."/>
            <person name="Brannstrom I.O."/>
            <person name="Guillou S."/>
            <person name="Cros-Aarteil S."/>
            <person name="Calhoun S."/>
            <person name="Haridas S."/>
            <person name="Kuo A."/>
            <person name="Mondo S."/>
            <person name="Pangilinan J."/>
            <person name="Riley R."/>
            <person name="Labutti K."/>
            <person name="Andreopoulos B."/>
            <person name="Lipzen A."/>
            <person name="Chen C."/>
            <person name="Yanf M."/>
            <person name="Daum C."/>
            <person name="Ng V."/>
            <person name="Clum A."/>
            <person name="Ohm R."/>
            <person name="Martin F."/>
            <person name="Silar P."/>
            <person name="Natvig D."/>
            <person name="Lalanne C."/>
            <person name="Gautier V."/>
            <person name="Ament-Velasquez S.L."/>
            <person name="Kruys A."/>
            <person name="Hutchinson M.I."/>
            <person name="Powell A.J."/>
            <person name="Barry K."/>
            <person name="Miller A.N."/>
            <person name="Grigoriev I.V."/>
            <person name="Debuchy R."/>
            <person name="Gladieux P."/>
            <person name="Thoren M.H."/>
            <person name="Johannesson H."/>
        </authorList>
    </citation>
    <scope>NUCLEOTIDE SEQUENCE</scope>
    <source>
        <strain evidence="2">PSN293</strain>
    </source>
</reference>
<evidence type="ECO:0000256" key="1">
    <source>
        <dbReference type="SAM" id="MobiDB-lite"/>
    </source>
</evidence>
<proteinExistence type="predicted"/>
<gene>
    <name evidence="2" type="ORF">QBC37DRAFT_419858</name>
</gene>
<dbReference type="InterPro" id="IPR029058">
    <property type="entry name" value="AB_hydrolase_fold"/>
</dbReference>
<organism evidence="2 3">
    <name type="scientific">Rhypophila decipiens</name>
    <dbReference type="NCBI Taxonomy" id="261697"/>
    <lineage>
        <taxon>Eukaryota</taxon>
        <taxon>Fungi</taxon>
        <taxon>Dikarya</taxon>
        <taxon>Ascomycota</taxon>
        <taxon>Pezizomycotina</taxon>
        <taxon>Sordariomycetes</taxon>
        <taxon>Sordariomycetidae</taxon>
        <taxon>Sordariales</taxon>
        <taxon>Naviculisporaceae</taxon>
        <taxon>Rhypophila</taxon>
    </lineage>
</organism>
<dbReference type="Gene3D" id="3.40.50.1820">
    <property type="entry name" value="alpha/beta hydrolase"/>
    <property type="match status" value="1"/>
</dbReference>
<evidence type="ECO:0000313" key="2">
    <source>
        <dbReference type="EMBL" id="KAK4215043.1"/>
    </source>
</evidence>
<feature type="region of interest" description="Disordered" evidence="1">
    <location>
        <begin position="35"/>
        <end position="73"/>
    </location>
</feature>
<protein>
    <recommendedName>
        <fullName evidence="4">DUF1749-domain-containing protein</fullName>
    </recommendedName>
</protein>
<dbReference type="Pfam" id="PF08538">
    <property type="entry name" value="DUF1749"/>
    <property type="match status" value="1"/>
</dbReference>
<dbReference type="InterPro" id="IPR013744">
    <property type="entry name" value="SidJ"/>
</dbReference>
<evidence type="ECO:0008006" key="4">
    <source>
        <dbReference type="Google" id="ProtNLM"/>
    </source>
</evidence>
<dbReference type="SUPFAM" id="SSF53474">
    <property type="entry name" value="alpha/beta-Hydrolases"/>
    <property type="match status" value="1"/>
</dbReference>
<reference evidence="2" key="1">
    <citation type="journal article" date="2023" name="Mol. Phylogenet. Evol.">
        <title>Genome-scale phylogeny and comparative genomics of the fungal order Sordariales.</title>
        <authorList>
            <person name="Hensen N."/>
            <person name="Bonometti L."/>
            <person name="Westerberg I."/>
            <person name="Brannstrom I.O."/>
            <person name="Guillou S."/>
            <person name="Cros-Aarteil S."/>
            <person name="Calhoun S."/>
            <person name="Haridas S."/>
            <person name="Kuo A."/>
            <person name="Mondo S."/>
            <person name="Pangilinan J."/>
            <person name="Riley R."/>
            <person name="LaButti K."/>
            <person name="Andreopoulos B."/>
            <person name="Lipzen A."/>
            <person name="Chen C."/>
            <person name="Yan M."/>
            <person name="Daum C."/>
            <person name="Ng V."/>
            <person name="Clum A."/>
            <person name="Steindorff A."/>
            <person name="Ohm R.A."/>
            <person name="Martin F."/>
            <person name="Silar P."/>
            <person name="Natvig D.O."/>
            <person name="Lalanne C."/>
            <person name="Gautier V."/>
            <person name="Ament-Velasquez S.L."/>
            <person name="Kruys A."/>
            <person name="Hutchinson M.I."/>
            <person name="Powell A.J."/>
            <person name="Barry K."/>
            <person name="Miller A.N."/>
            <person name="Grigoriev I.V."/>
            <person name="Debuchy R."/>
            <person name="Gladieux P."/>
            <person name="Hiltunen Thoren M."/>
            <person name="Johannesson H."/>
        </authorList>
    </citation>
    <scope>NUCLEOTIDE SEQUENCE</scope>
    <source>
        <strain evidence="2">PSN293</strain>
    </source>
</reference>
<name>A0AAN6Y9A7_9PEZI</name>
<evidence type="ECO:0000313" key="3">
    <source>
        <dbReference type="Proteomes" id="UP001301769"/>
    </source>
</evidence>
<dbReference type="AlphaFoldDB" id="A0AAN6Y9A7"/>